<organism evidence="1 2">
    <name type="scientific">Streptosporangium album</name>
    <dbReference type="NCBI Taxonomy" id="47479"/>
    <lineage>
        <taxon>Bacteria</taxon>
        <taxon>Bacillati</taxon>
        <taxon>Actinomycetota</taxon>
        <taxon>Actinomycetes</taxon>
        <taxon>Streptosporangiales</taxon>
        <taxon>Streptosporangiaceae</taxon>
        <taxon>Streptosporangium</taxon>
    </lineage>
</organism>
<dbReference type="RefSeq" id="WP_184759729.1">
    <property type="nucleotide sequence ID" value="NZ_BAABEK010000148.1"/>
</dbReference>
<dbReference type="InterPro" id="IPR046214">
    <property type="entry name" value="DUF6247"/>
</dbReference>
<dbReference type="AlphaFoldDB" id="A0A7W7S4L7"/>
<proteinExistence type="predicted"/>
<evidence type="ECO:0000313" key="1">
    <source>
        <dbReference type="EMBL" id="MBB4943809.1"/>
    </source>
</evidence>
<sequence length="105" mass="11508">MTAQPVDHHGAGHDPDDILSRLPAEHRSQFLADYRAALEAAAEPWRYRQLQKVLHLWDLRALMYADPGHEQARAEAAAGINTVPAENIIPGWADLVAARAAGRPA</sequence>
<reference evidence="1 2" key="1">
    <citation type="submission" date="2020-08" db="EMBL/GenBank/DDBJ databases">
        <title>Sequencing the genomes of 1000 actinobacteria strains.</title>
        <authorList>
            <person name="Klenk H.-P."/>
        </authorList>
    </citation>
    <scope>NUCLEOTIDE SEQUENCE [LARGE SCALE GENOMIC DNA]</scope>
    <source>
        <strain evidence="1 2">DSM 43023</strain>
    </source>
</reference>
<dbReference type="EMBL" id="JACHJU010000006">
    <property type="protein sequence ID" value="MBB4943809.1"/>
    <property type="molecule type" value="Genomic_DNA"/>
</dbReference>
<name>A0A7W7S4L7_9ACTN</name>
<protein>
    <submittedName>
        <fullName evidence="1">Uncharacterized protein</fullName>
    </submittedName>
</protein>
<evidence type="ECO:0000313" key="2">
    <source>
        <dbReference type="Proteomes" id="UP000534286"/>
    </source>
</evidence>
<dbReference type="Pfam" id="PF19760">
    <property type="entry name" value="DUF6247"/>
    <property type="match status" value="1"/>
</dbReference>
<gene>
    <name evidence="1" type="ORF">FHR32_008210</name>
</gene>
<keyword evidence="2" id="KW-1185">Reference proteome</keyword>
<dbReference type="Proteomes" id="UP000534286">
    <property type="component" value="Unassembled WGS sequence"/>
</dbReference>
<comment type="caution">
    <text evidence="1">The sequence shown here is derived from an EMBL/GenBank/DDBJ whole genome shotgun (WGS) entry which is preliminary data.</text>
</comment>
<accession>A0A7W7S4L7</accession>